<gene>
    <name evidence="2" type="ORF">E2C01_053467</name>
</gene>
<dbReference type="AlphaFoldDB" id="A0A5B7GQV6"/>
<proteinExistence type="predicted"/>
<reference evidence="2 3" key="1">
    <citation type="submission" date="2019-05" db="EMBL/GenBank/DDBJ databases">
        <title>Another draft genome of Portunus trituberculatus and its Hox gene families provides insights of decapod evolution.</title>
        <authorList>
            <person name="Jeong J.-H."/>
            <person name="Song I."/>
            <person name="Kim S."/>
            <person name="Choi T."/>
            <person name="Kim D."/>
            <person name="Ryu S."/>
            <person name="Kim W."/>
        </authorList>
    </citation>
    <scope>NUCLEOTIDE SEQUENCE [LARGE SCALE GENOMIC DNA]</scope>
    <source>
        <tissue evidence="2">Muscle</tissue>
    </source>
</reference>
<keyword evidence="3" id="KW-1185">Reference proteome</keyword>
<dbReference type="EMBL" id="VSRR010016569">
    <property type="protein sequence ID" value="MPC59448.1"/>
    <property type="molecule type" value="Genomic_DNA"/>
</dbReference>
<evidence type="ECO:0000313" key="3">
    <source>
        <dbReference type="Proteomes" id="UP000324222"/>
    </source>
</evidence>
<organism evidence="2 3">
    <name type="scientific">Portunus trituberculatus</name>
    <name type="common">Swimming crab</name>
    <name type="synonym">Neptunus trituberculatus</name>
    <dbReference type="NCBI Taxonomy" id="210409"/>
    <lineage>
        <taxon>Eukaryota</taxon>
        <taxon>Metazoa</taxon>
        <taxon>Ecdysozoa</taxon>
        <taxon>Arthropoda</taxon>
        <taxon>Crustacea</taxon>
        <taxon>Multicrustacea</taxon>
        <taxon>Malacostraca</taxon>
        <taxon>Eumalacostraca</taxon>
        <taxon>Eucarida</taxon>
        <taxon>Decapoda</taxon>
        <taxon>Pleocyemata</taxon>
        <taxon>Brachyura</taxon>
        <taxon>Eubrachyura</taxon>
        <taxon>Portunoidea</taxon>
        <taxon>Portunidae</taxon>
        <taxon>Portuninae</taxon>
        <taxon>Portunus</taxon>
    </lineage>
</organism>
<evidence type="ECO:0000256" key="1">
    <source>
        <dbReference type="SAM" id="MobiDB-lite"/>
    </source>
</evidence>
<dbReference type="Proteomes" id="UP000324222">
    <property type="component" value="Unassembled WGS sequence"/>
</dbReference>
<protein>
    <submittedName>
        <fullName evidence="2">Uncharacterized protein</fullName>
    </submittedName>
</protein>
<sequence length="128" mass="13943">MPVEIEIFKATFGEAVGEVEAMKQGRDSPPSSSPPLPPQPPPPSPPPQPTITTTLLATPQAPMLPLLCLEDRHLPVGNLADRTMQLIKTKVLRVKTAGLWVSSEHLQRHKLNHSAYFPPRTGDSSKAK</sequence>
<feature type="region of interest" description="Disordered" evidence="1">
    <location>
        <begin position="20"/>
        <end position="53"/>
    </location>
</feature>
<accession>A0A5B7GQV6</accession>
<evidence type="ECO:0000313" key="2">
    <source>
        <dbReference type="EMBL" id="MPC59448.1"/>
    </source>
</evidence>
<comment type="caution">
    <text evidence="2">The sequence shown here is derived from an EMBL/GenBank/DDBJ whole genome shotgun (WGS) entry which is preliminary data.</text>
</comment>
<feature type="compositionally biased region" description="Pro residues" evidence="1">
    <location>
        <begin position="31"/>
        <end position="49"/>
    </location>
</feature>
<name>A0A5B7GQV6_PORTR</name>